<evidence type="ECO:0000313" key="4">
    <source>
        <dbReference type="EMBL" id="SCP99804.1"/>
    </source>
</evidence>
<dbReference type="InterPro" id="IPR043129">
    <property type="entry name" value="ATPase_NBD"/>
</dbReference>
<dbReference type="GO" id="GO:0042732">
    <property type="term" value="P:D-xylose metabolic process"/>
    <property type="evidence" value="ECO:0007669"/>
    <property type="project" value="UniProtKB-KW"/>
</dbReference>
<dbReference type="EMBL" id="FMKA01000061">
    <property type="protein sequence ID" value="SCP99804.1"/>
    <property type="molecule type" value="Genomic_DNA"/>
</dbReference>
<keyword evidence="3" id="KW-0119">Carbohydrate metabolism</keyword>
<sequence length="328" mass="37053">MNTVKSIRKNNRNQIRELMSAHGSLTKPELSQKTGLSVVTINSLISEMVKTGEILENGHVPSDGGRPSMQYTYNFDFRHLAIVYGFQKNSRNYFHFVAVNLKGQRISMREAEIDDVEVDSFSGILDEIFASDKKIAMLVFGLPGESNGEEILLNDYERIVGSTFIPYYRERYQVPVVLENDINAMIYGYCYFEHSTEPTVGIYFPRIHGPGAGAVLNGEIYRGMRNFAGEIGFAFPEIKWDSLDYSSKDSVLPIVGRILTVYCCVLAPAAFILYGDFFEEADIAWLDSYIRTETKGKFQAEIRISGQLEEEYERGLIAIGLDCLSRQA</sequence>
<keyword evidence="5" id="KW-1185">Reference proteome</keyword>
<dbReference type="Gene3D" id="1.10.10.10">
    <property type="entry name" value="Winged helix-like DNA-binding domain superfamily/Winged helix DNA-binding domain"/>
    <property type="match status" value="1"/>
</dbReference>
<dbReference type="RefSeq" id="WP_091237050.1">
    <property type="nucleotide sequence ID" value="NZ_FMKA01000061.1"/>
</dbReference>
<dbReference type="SUPFAM" id="SSF53067">
    <property type="entry name" value="Actin-like ATPase domain"/>
    <property type="match status" value="1"/>
</dbReference>
<dbReference type="Gene3D" id="3.30.420.40">
    <property type="match status" value="2"/>
</dbReference>
<comment type="function">
    <text evidence="1">Transcriptional repressor of xylose-utilizing enzymes.</text>
</comment>
<dbReference type="InterPro" id="IPR036390">
    <property type="entry name" value="WH_DNA-bd_sf"/>
</dbReference>
<dbReference type="PANTHER" id="PTHR18964">
    <property type="entry name" value="ROK (REPRESSOR, ORF, KINASE) FAMILY"/>
    <property type="match status" value="1"/>
</dbReference>
<name>A0A1D3TZ52_9FIRM</name>
<dbReference type="STRING" id="1619234.SAMN05421730_10615"/>
<dbReference type="InterPro" id="IPR000600">
    <property type="entry name" value="ROK"/>
</dbReference>
<dbReference type="PANTHER" id="PTHR18964:SF173">
    <property type="entry name" value="GLUCOKINASE"/>
    <property type="match status" value="1"/>
</dbReference>
<evidence type="ECO:0000313" key="5">
    <source>
        <dbReference type="Proteomes" id="UP000199315"/>
    </source>
</evidence>
<keyword evidence="3" id="KW-0859">Xylose metabolism</keyword>
<dbReference type="InterPro" id="IPR036388">
    <property type="entry name" value="WH-like_DNA-bd_sf"/>
</dbReference>
<reference evidence="4 5" key="1">
    <citation type="submission" date="2016-09" db="EMBL/GenBank/DDBJ databases">
        <authorList>
            <person name="Capua I."/>
            <person name="De Benedictis P."/>
            <person name="Joannis T."/>
            <person name="Lombin L.H."/>
            <person name="Cattoli G."/>
        </authorList>
    </citation>
    <scope>NUCLEOTIDE SEQUENCE [LARGE SCALE GENOMIC DNA]</scope>
    <source>
        <strain evidence="4 5">GluBS11</strain>
    </source>
</reference>
<dbReference type="SUPFAM" id="SSF46785">
    <property type="entry name" value="Winged helix' DNA-binding domain"/>
    <property type="match status" value="1"/>
</dbReference>
<proteinExistence type="inferred from homology"/>
<dbReference type="AlphaFoldDB" id="A0A1D3TZ52"/>
<evidence type="ECO:0000256" key="1">
    <source>
        <dbReference type="ARBA" id="ARBA00002486"/>
    </source>
</evidence>
<protein>
    <submittedName>
        <fullName evidence="4">ROK family protein</fullName>
    </submittedName>
</protein>
<organism evidence="4 5">
    <name type="scientific">Anaerobium acetethylicum</name>
    <dbReference type="NCBI Taxonomy" id="1619234"/>
    <lineage>
        <taxon>Bacteria</taxon>
        <taxon>Bacillati</taxon>
        <taxon>Bacillota</taxon>
        <taxon>Clostridia</taxon>
        <taxon>Lachnospirales</taxon>
        <taxon>Lachnospiraceae</taxon>
        <taxon>Anaerobium</taxon>
    </lineage>
</organism>
<gene>
    <name evidence="4" type="ORF">SAMN05421730_10615</name>
</gene>
<evidence type="ECO:0000256" key="3">
    <source>
        <dbReference type="ARBA" id="ARBA00022629"/>
    </source>
</evidence>
<dbReference type="CDD" id="cd23763">
    <property type="entry name" value="ASKHA_ATPase_ROK"/>
    <property type="match status" value="1"/>
</dbReference>
<accession>A0A1D3TZ52</accession>
<dbReference type="Pfam" id="PF00480">
    <property type="entry name" value="ROK"/>
    <property type="match status" value="1"/>
</dbReference>
<dbReference type="Proteomes" id="UP000199315">
    <property type="component" value="Unassembled WGS sequence"/>
</dbReference>
<comment type="similarity">
    <text evidence="2">Belongs to the ROK (NagC/XylR) family.</text>
</comment>
<dbReference type="OrthoDB" id="6501901at2"/>
<evidence type="ECO:0000256" key="2">
    <source>
        <dbReference type="ARBA" id="ARBA00006479"/>
    </source>
</evidence>